<feature type="compositionally biased region" description="Low complexity" evidence="1">
    <location>
        <begin position="389"/>
        <end position="410"/>
    </location>
</feature>
<dbReference type="SUPFAM" id="SSF55753">
    <property type="entry name" value="Actin depolymerizing proteins"/>
    <property type="match status" value="3"/>
</dbReference>
<feature type="compositionally biased region" description="Polar residues" evidence="1">
    <location>
        <begin position="226"/>
        <end position="238"/>
    </location>
</feature>
<feature type="compositionally biased region" description="Polar residues" evidence="1">
    <location>
        <begin position="959"/>
        <end position="972"/>
    </location>
</feature>
<dbReference type="GO" id="GO:0005737">
    <property type="term" value="C:cytoplasm"/>
    <property type="evidence" value="ECO:0007669"/>
    <property type="project" value="TreeGrafter"/>
</dbReference>
<gene>
    <name evidence="4" type="ORF">H103_01434</name>
</gene>
<dbReference type="GO" id="GO:0051016">
    <property type="term" value="P:barbed-end actin filament capping"/>
    <property type="evidence" value="ECO:0007669"/>
    <property type="project" value="TreeGrafter"/>
</dbReference>
<feature type="compositionally biased region" description="Basic residues" evidence="1">
    <location>
        <begin position="875"/>
        <end position="887"/>
    </location>
</feature>
<evidence type="ECO:0000259" key="3">
    <source>
        <dbReference type="Pfam" id="PF25480"/>
    </source>
</evidence>
<feature type="region of interest" description="Disordered" evidence="1">
    <location>
        <begin position="673"/>
        <end position="1083"/>
    </location>
</feature>
<feature type="compositionally biased region" description="Polar residues" evidence="1">
    <location>
        <begin position="80"/>
        <end position="90"/>
    </location>
</feature>
<feature type="compositionally biased region" description="Basic and acidic residues" evidence="1">
    <location>
        <begin position="627"/>
        <end position="639"/>
    </location>
</feature>
<dbReference type="InterPro" id="IPR029006">
    <property type="entry name" value="ADF-H/Gelsolin-like_dom_sf"/>
</dbReference>
<name>A0A022WDJ8_TRIRU</name>
<evidence type="ECO:0000256" key="1">
    <source>
        <dbReference type="SAM" id="MobiDB-lite"/>
    </source>
</evidence>
<feature type="compositionally biased region" description="Basic and acidic residues" evidence="1">
    <location>
        <begin position="900"/>
        <end position="911"/>
    </location>
</feature>
<feature type="compositionally biased region" description="Polar residues" evidence="1">
    <location>
        <begin position="735"/>
        <end position="746"/>
    </location>
</feature>
<feature type="domain" description="DUF7904" evidence="3">
    <location>
        <begin position="1131"/>
        <end position="1229"/>
    </location>
</feature>
<feature type="compositionally biased region" description="Polar residues" evidence="1">
    <location>
        <begin position="1072"/>
        <end position="1083"/>
    </location>
</feature>
<evidence type="ECO:0008006" key="5">
    <source>
        <dbReference type="Google" id="ProtNLM"/>
    </source>
</evidence>
<dbReference type="HOGENOM" id="CLU_001208_0_0_1"/>
<feature type="compositionally biased region" description="Polar residues" evidence="1">
    <location>
        <begin position="999"/>
        <end position="1010"/>
    </location>
</feature>
<feature type="compositionally biased region" description="Polar residues" evidence="1">
    <location>
        <begin position="274"/>
        <end position="291"/>
    </location>
</feature>
<feature type="compositionally biased region" description="Polar residues" evidence="1">
    <location>
        <begin position="361"/>
        <end position="373"/>
    </location>
</feature>
<dbReference type="GO" id="GO:0051015">
    <property type="term" value="F:actin filament binding"/>
    <property type="evidence" value="ECO:0007669"/>
    <property type="project" value="InterPro"/>
</dbReference>
<feature type="compositionally biased region" description="Basic and acidic residues" evidence="1">
    <location>
        <begin position="167"/>
        <end position="183"/>
    </location>
</feature>
<dbReference type="OrthoDB" id="6375767at2759"/>
<dbReference type="InterPro" id="IPR025118">
    <property type="entry name" value="DUF4045"/>
</dbReference>
<feature type="compositionally biased region" description="Polar residues" evidence="1">
    <location>
        <begin position="192"/>
        <end position="201"/>
    </location>
</feature>
<dbReference type="GO" id="GO:0005546">
    <property type="term" value="F:phosphatidylinositol-4,5-bisphosphate binding"/>
    <property type="evidence" value="ECO:0007669"/>
    <property type="project" value="TreeGrafter"/>
</dbReference>
<dbReference type="PANTHER" id="PTHR11977">
    <property type="entry name" value="VILLIN"/>
    <property type="match status" value="1"/>
</dbReference>
<feature type="compositionally biased region" description="Basic and acidic residues" evidence="1">
    <location>
        <begin position="682"/>
        <end position="701"/>
    </location>
</feature>
<feature type="compositionally biased region" description="Low complexity" evidence="1">
    <location>
        <begin position="795"/>
        <end position="812"/>
    </location>
</feature>
<dbReference type="Gene3D" id="3.40.20.10">
    <property type="entry name" value="Severin"/>
    <property type="match status" value="3"/>
</dbReference>
<organism evidence="4">
    <name type="scientific">Trichophyton rubrum CBS 288.86</name>
    <dbReference type="NCBI Taxonomy" id="1215330"/>
    <lineage>
        <taxon>Eukaryota</taxon>
        <taxon>Fungi</taxon>
        <taxon>Dikarya</taxon>
        <taxon>Ascomycota</taxon>
        <taxon>Pezizomycotina</taxon>
        <taxon>Eurotiomycetes</taxon>
        <taxon>Eurotiomycetidae</taxon>
        <taxon>Onygenales</taxon>
        <taxon>Arthrodermataceae</taxon>
        <taxon>Trichophyton</taxon>
    </lineage>
</organism>
<dbReference type="GO" id="GO:0008154">
    <property type="term" value="P:actin polymerization or depolymerization"/>
    <property type="evidence" value="ECO:0007669"/>
    <property type="project" value="TreeGrafter"/>
</dbReference>
<sequence length="1493" mass="161655">MATSHDADGSEDVNDFLVRIRELGNKRDKEDEERTRKLEEEILQGRRERQARRAERARSISPTKDSPLQQQLDELIQRDSGPSTPLSHSIQPPVDLLPSSSASRDNSGLPRRDSEAHQAETPPKQPSPDTMKSSPLGGRPLSWKQRPMSRDQGSPTPVTLKPAIQEEDVKTATDSRTVDGAEGKEDEDAAVSRTQIAQSLGSKDPAFFKQTSDRGEGSRAYRRAHNSSFSEASTSRSNVKLPGLSREAISDLGTRPASELGEERPRSPSRTSSVYGGSSLGNRYSSVSSVATAGLGSPVPLTSPRRHERASSIYEEQQTGDHFTMSPTQGRLASDRPSSPTKGLGGFVQSAMLKRSDSVSKRWSAQLPTNSVRGGSVRPPPSPAMSPDGFSGMPSRPGSRPDSRPGSSHSDATVVRGEGDDASVISRSTDAYARPPSRRRESVSTASGRDSGLPVSPTKTMDPRRWSPTKASWLESALSKPDSPKPKPRVPEEPEWKKDLTDRLRKAKELNQPEKTATPEPEKTVSPATKQPDPPSSPEKSQSPILKKSSSDMKIDPPQDAIESSNPSPSEVPPPKDSTKSPPIPAKSEFLKSETKDPVSSPAQDTPSKPTAPSVKSSQIDFRGNLRRRETVGDSVKKDEPEFKAVFGKLRRAETKNYVAPDELKGNILRGKAGLTVTGGPKKTERVDEFKESLLKRKEAMKAAGGSIRPDHTGPSNTPPPQDSTPEAILVRQNLGRSNSIRTTAGSKNAPAKPLSKPAALRSSSSEEIPKEKENRPPQALESPPAKSPVPSPPAETETPTTTLVGSTVTMTAGPPSHDTSSPAAKGKLGNRMNPMLANLIARGPPAPSKAAPSASVSTISTSEPSTPEALTHMTKSRARGPKRRLPKGTAKESNAGAAKPDDPAPEKLSEARPAVASRLPSTEKEHVTAPKPLNSEMKNKFLTSNSQEKKPEVPLHSSLPSTPLVASQSSKAELAVPNRSNSSPAENKDKPSPPPKSATLSTSPLSLKKQTPVDDSPVPQKARLHSPLEKKPVQSEAKAGLTDFTTLAPPRLGKPSFLSGLNANRTREQSRSPSPTKTPAFAQSSEVSQMFSNFFLNRPTAEDKVEIDPAPVMMGKPEAYPKTTTLAKHVWELTGDGKRKDLPGNQEYILFDESMYLCVHTFEKSSGGRATEVHLWCGDGVGEATTEDAQLFARKVAREHNCKLELLKQGKETPNFIQALGGIMITRRGPSSRSGSSAQYMLCGRRHMGQIAFDEVDLSISNLCSGFTYIISGKNDKLFLWQGRGSTADEIGCARLIGMGIGPTGEIEEVAEGEEPSSFFESFPGQEKAVPPSADYWQLKPKHDKYSCRLYRIDHELGQWFGASFFNRRGASSPVSRPNDTVQEIEPFCQRDLDPAHIYVLDAFFEIYVIVGDRSNARSAEFASALVFAQEYGILAVSEQDRPFLPKSHVVLEGLPTECKRAFRNWNGRHSPGTLNKTPVIIPLAVAIDAIR</sequence>
<reference evidence="4" key="1">
    <citation type="submission" date="2014-02" db="EMBL/GenBank/DDBJ databases">
        <title>The Genome Sequence of Trichophyton rubrum (morphotype fischeri) CBS 288.86.</title>
        <authorList>
            <consortium name="The Broad Institute Genomics Platform"/>
            <person name="Cuomo C.A."/>
            <person name="White T.C."/>
            <person name="Graser Y."/>
            <person name="Martinez-Rossi N."/>
            <person name="Heitman J."/>
            <person name="Young S.K."/>
            <person name="Zeng Q."/>
            <person name="Gargeya S."/>
            <person name="Abouelleil A."/>
            <person name="Alvarado L."/>
            <person name="Chapman S.B."/>
            <person name="Gainer-Dewar J."/>
            <person name="Goldberg J."/>
            <person name="Griggs A."/>
            <person name="Gujja S."/>
            <person name="Hansen M."/>
            <person name="Howarth C."/>
            <person name="Imamovic A."/>
            <person name="Larimer J."/>
            <person name="Martinez D."/>
            <person name="Murphy C."/>
            <person name="Pearson M.D."/>
            <person name="Persinoti G."/>
            <person name="Poon T."/>
            <person name="Priest M."/>
            <person name="Roberts A.D."/>
            <person name="Saif S."/>
            <person name="Shea T.D."/>
            <person name="Sykes S.N."/>
            <person name="Wortman J."/>
            <person name="Nusbaum C."/>
            <person name="Birren B."/>
        </authorList>
    </citation>
    <scope>NUCLEOTIDE SEQUENCE [LARGE SCALE GENOMIC DNA]</scope>
    <source>
        <strain evidence="4">CBS 288.86</strain>
    </source>
</reference>
<accession>A0A022WDJ8</accession>
<dbReference type="GO" id="GO:0051014">
    <property type="term" value="P:actin filament severing"/>
    <property type="evidence" value="ECO:0007669"/>
    <property type="project" value="TreeGrafter"/>
</dbReference>
<dbReference type="InterPro" id="IPR007122">
    <property type="entry name" value="Villin/Gelsolin"/>
</dbReference>
<feature type="compositionally biased region" description="Low complexity" evidence="1">
    <location>
        <begin position="849"/>
        <end position="868"/>
    </location>
</feature>
<proteinExistence type="predicted"/>
<dbReference type="Proteomes" id="UP000023758">
    <property type="component" value="Unassembled WGS sequence"/>
</dbReference>
<evidence type="ECO:0000259" key="2">
    <source>
        <dbReference type="Pfam" id="PF13254"/>
    </source>
</evidence>
<dbReference type="Pfam" id="PF13254">
    <property type="entry name" value="DUF4045"/>
    <property type="match status" value="1"/>
</dbReference>
<feature type="domain" description="DUF4045" evidence="2">
    <location>
        <begin position="10"/>
        <end position="701"/>
    </location>
</feature>
<feature type="region of interest" description="Disordered" evidence="1">
    <location>
        <begin position="23"/>
        <end position="639"/>
    </location>
</feature>
<dbReference type="InterPro" id="IPR057226">
    <property type="entry name" value="DUF7904"/>
</dbReference>
<dbReference type="Pfam" id="PF25480">
    <property type="entry name" value="DUF7904"/>
    <property type="match status" value="1"/>
</dbReference>
<dbReference type="SMART" id="SM00262">
    <property type="entry name" value="GEL"/>
    <property type="match status" value="2"/>
</dbReference>
<feature type="compositionally biased region" description="Polar residues" evidence="1">
    <location>
        <begin position="60"/>
        <end position="72"/>
    </location>
</feature>
<protein>
    <recommendedName>
        <fullName evidence="5">DUF4045 domain-containing protein</fullName>
    </recommendedName>
</protein>
<feature type="compositionally biased region" description="Low complexity" evidence="1">
    <location>
        <begin position="747"/>
        <end position="767"/>
    </location>
</feature>
<evidence type="ECO:0000313" key="4">
    <source>
        <dbReference type="EMBL" id="EZF56196.1"/>
    </source>
</evidence>
<dbReference type="EMBL" id="KK207727">
    <property type="protein sequence ID" value="EZF56196.1"/>
    <property type="molecule type" value="Genomic_DNA"/>
</dbReference>
<feature type="compositionally biased region" description="Polar residues" evidence="1">
    <location>
        <begin position="314"/>
        <end position="341"/>
    </location>
</feature>
<feature type="compositionally biased region" description="Basic and acidic residues" evidence="1">
    <location>
        <begin position="482"/>
        <end position="512"/>
    </location>
</feature>
<feature type="compositionally biased region" description="Basic and acidic residues" evidence="1">
    <location>
        <begin position="23"/>
        <end position="58"/>
    </location>
</feature>
<feature type="compositionally biased region" description="Polar residues" evidence="1">
    <location>
        <begin position="601"/>
        <end position="620"/>
    </location>
</feature>
<dbReference type="GO" id="GO:0015629">
    <property type="term" value="C:actin cytoskeleton"/>
    <property type="evidence" value="ECO:0007669"/>
    <property type="project" value="TreeGrafter"/>
</dbReference>
<dbReference type="PANTHER" id="PTHR11977:SF133">
    <property type="entry name" value="DUF4045 DOMAIN-CONTAINING PROTEIN"/>
    <property type="match status" value="1"/>
</dbReference>